<dbReference type="Proteomes" id="UP000070328">
    <property type="component" value="Unassembled WGS sequence"/>
</dbReference>
<keyword evidence="3" id="KW-1185">Reference proteome</keyword>
<feature type="region of interest" description="Disordered" evidence="1">
    <location>
        <begin position="15"/>
        <end position="48"/>
    </location>
</feature>
<dbReference type="EMBL" id="JFBX01000562">
    <property type="protein sequence ID" value="KXH35443.1"/>
    <property type="molecule type" value="Genomic_DNA"/>
</dbReference>
<dbReference type="AlphaFoldDB" id="A0A135SHP5"/>
<comment type="caution">
    <text evidence="2">The sequence shown here is derived from an EMBL/GenBank/DDBJ whole genome shotgun (WGS) entry which is preliminary data.</text>
</comment>
<reference evidence="2 3" key="1">
    <citation type="submission" date="2014-02" db="EMBL/GenBank/DDBJ databases">
        <title>The genome sequence of Colletotrichum simmondsii CBS122122.</title>
        <authorList>
            <person name="Baroncelli R."/>
            <person name="Thon M.R."/>
        </authorList>
    </citation>
    <scope>NUCLEOTIDE SEQUENCE [LARGE SCALE GENOMIC DNA]</scope>
    <source>
        <strain evidence="2 3">CBS122122</strain>
    </source>
</reference>
<name>A0A135SHP5_9PEZI</name>
<organism evidence="2 3">
    <name type="scientific">Colletotrichum simmondsii</name>
    <dbReference type="NCBI Taxonomy" id="703756"/>
    <lineage>
        <taxon>Eukaryota</taxon>
        <taxon>Fungi</taxon>
        <taxon>Dikarya</taxon>
        <taxon>Ascomycota</taxon>
        <taxon>Pezizomycotina</taxon>
        <taxon>Sordariomycetes</taxon>
        <taxon>Hypocreomycetidae</taxon>
        <taxon>Glomerellales</taxon>
        <taxon>Glomerellaceae</taxon>
        <taxon>Colletotrichum</taxon>
        <taxon>Colletotrichum acutatum species complex</taxon>
    </lineage>
</organism>
<feature type="compositionally biased region" description="Low complexity" evidence="1">
    <location>
        <begin position="34"/>
        <end position="45"/>
    </location>
</feature>
<evidence type="ECO:0000256" key="1">
    <source>
        <dbReference type="SAM" id="MobiDB-lite"/>
    </source>
</evidence>
<evidence type="ECO:0000313" key="3">
    <source>
        <dbReference type="Proteomes" id="UP000070328"/>
    </source>
</evidence>
<gene>
    <name evidence="2" type="ORF">CSIM01_10202</name>
</gene>
<sequence>MLLVDCTANRQQGAKAVNHHAIPYSPKNSRNKQTRTQTRKQPTPSAVEQPRTLWSHFGFTKSRLALILHTNHRPPYSVICNAQHSLFLALAFTCLSSFLQPDRQPSTTHYPYSVPVRR</sequence>
<protein>
    <submittedName>
        <fullName evidence="2">Uncharacterized protein</fullName>
    </submittedName>
</protein>
<evidence type="ECO:0000313" key="2">
    <source>
        <dbReference type="EMBL" id="KXH35443.1"/>
    </source>
</evidence>
<accession>A0A135SHP5</accession>
<proteinExistence type="predicted"/>